<keyword evidence="2" id="KW-1185">Reference proteome</keyword>
<dbReference type="EMBL" id="CP084930">
    <property type="protein sequence ID" value="USI72232.1"/>
    <property type="molecule type" value="Genomic_DNA"/>
</dbReference>
<reference evidence="1" key="1">
    <citation type="journal article" date="2022" name="Toxins">
        <title>Genomic Analysis of Sphingopyxis sp. USTB-05 for Biodegrading Cyanobacterial Hepatotoxins.</title>
        <authorList>
            <person name="Liu C."/>
            <person name="Xu Q."/>
            <person name="Zhao Z."/>
            <person name="Zhang H."/>
            <person name="Liu X."/>
            <person name="Yin C."/>
            <person name="Liu Y."/>
            <person name="Yan H."/>
        </authorList>
    </citation>
    <scope>NUCLEOTIDE SEQUENCE</scope>
    <source>
        <strain evidence="1">NBD5</strain>
    </source>
</reference>
<proteinExistence type="predicted"/>
<evidence type="ECO:0000313" key="1">
    <source>
        <dbReference type="EMBL" id="USI72232.1"/>
    </source>
</evidence>
<evidence type="ECO:0000313" key="2">
    <source>
        <dbReference type="Proteomes" id="UP001056937"/>
    </source>
</evidence>
<dbReference type="Proteomes" id="UP001056937">
    <property type="component" value="Chromosome 1"/>
</dbReference>
<dbReference type="RefSeq" id="WP_252166041.1">
    <property type="nucleotide sequence ID" value="NZ_CP084930.1"/>
</dbReference>
<sequence length="906" mass="100029">MAGKRGQSRRLFLGGSAMVGLMPRLPSGAAAAPAALPGHVAGPFRLRLGATSQLLTGLEAEARPGFDFAAKGPADPQPGFYALGDIDLRWRQPGAPWQDASTAFDRRPVRPLPLRPGDLAAADLAPSLPDALPLRVERRWRVEGEALVLRVTIVNRAATAIELGGLGFALPFDNRLTGRDLNQAHHEASFTEAYMGLDAGHVQVAPLGGGGPVLLVLPEAGTPLENWAPIAAGPPEAPRLLEDRRPRSLTFEGFYRWLVASAGFAEQEWRGVEQWNPPSQIRLEPGARRRFGLRFVLAPGVRAIETRLRGEGRPLAVGLPGYVLPADCPADLFLAAPAAVAAMEISPADALTLTPLAAPAAPGWLRYRVTGHGFGRARLLLRYADGRRHAIHYFRTKAATDTVSDLGRFLFTRQWYDRADDGFGRSPSIMSYDRERDAIVTQDKRVWIAGLSDEGGAGSWLAAIMKQLIAPDPQQIAQFERFHVETIETRLQVPDGPLRDGVRKSLFFYDPAQADRYDPAIDWTSWSSWKRDAAQSVVRSFNYVHVTAAQWVLYRLARTHVGLVKAHDWRWYLARAARTALAMPRLAPEYAGFGQMEGDVFVALLADLRREQWHAEGDALEAAMRARAEHWRAEAYPFGSEMPWDSTGQEEVYAWMQHFGFADKAALTREVILAYDPLIPHWGYNGSARRYWDFLFAGKTARLERQLHHYGSTLNALPLFDSFRRAPEDVHLLRVAYGGLMGGLTNIDEQGFGACAFHAYPDMLRFDGYSGDYGMSFFGHAFATATYVIRHETFGWLAFGGTLEMRGGTIHVAPRDSARTRLFLAPQRLWLELEAGRFTRFDHDPASGAVRIGLAPATPHAPVARLRIETAPGGSGYRTERAYARDRGAMLIPLNSDETEAALILG</sequence>
<accession>A0ABY4X5Q3</accession>
<dbReference type="InterPro" id="IPR006311">
    <property type="entry name" value="TAT_signal"/>
</dbReference>
<dbReference type="InterPro" id="IPR043750">
    <property type="entry name" value="DUF5695"/>
</dbReference>
<gene>
    <name evidence="1" type="ORF">LHA26_13125</name>
</gene>
<organism evidence="1 2">
    <name type="scientific">Sphingomonas morindae</name>
    <dbReference type="NCBI Taxonomy" id="1541170"/>
    <lineage>
        <taxon>Bacteria</taxon>
        <taxon>Pseudomonadati</taxon>
        <taxon>Pseudomonadota</taxon>
        <taxon>Alphaproteobacteria</taxon>
        <taxon>Sphingomonadales</taxon>
        <taxon>Sphingomonadaceae</taxon>
        <taxon>Sphingomonas</taxon>
    </lineage>
</organism>
<protein>
    <submittedName>
        <fullName evidence="1">DUF5695 domain-containing protein</fullName>
    </submittedName>
</protein>
<name>A0ABY4X5Q3_9SPHN</name>
<dbReference type="Pfam" id="PF18951">
    <property type="entry name" value="DUF5695"/>
    <property type="match status" value="1"/>
</dbReference>
<dbReference type="PROSITE" id="PS51318">
    <property type="entry name" value="TAT"/>
    <property type="match status" value="1"/>
</dbReference>